<sequence>MFTFLENVINIFLTNDVLFHSSAINQNVIFMTRPARSAD</sequence>
<accession>A0A0E9TDV0</accession>
<evidence type="ECO:0000313" key="1">
    <source>
        <dbReference type="EMBL" id="JAH50908.1"/>
    </source>
</evidence>
<organism evidence="1">
    <name type="scientific">Anguilla anguilla</name>
    <name type="common">European freshwater eel</name>
    <name type="synonym">Muraena anguilla</name>
    <dbReference type="NCBI Taxonomy" id="7936"/>
    <lineage>
        <taxon>Eukaryota</taxon>
        <taxon>Metazoa</taxon>
        <taxon>Chordata</taxon>
        <taxon>Craniata</taxon>
        <taxon>Vertebrata</taxon>
        <taxon>Euteleostomi</taxon>
        <taxon>Actinopterygii</taxon>
        <taxon>Neopterygii</taxon>
        <taxon>Teleostei</taxon>
        <taxon>Anguilliformes</taxon>
        <taxon>Anguillidae</taxon>
        <taxon>Anguilla</taxon>
    </lineage>
</organism>
<name>A0A0E9TDV0_ANGAN</name>
<proteinExistence type="predicted"/>
<reference evidence="1" key="1">
    <citation type="submission" date="2014-11" db="EMBL/GenBank/DDBJ databases">
        <authorList>
            <person name="Amaro Gonzalez C."/>
        </authorList>
    </citation>
    <scope>NUCLEOTIDE SEQUENCE</scope>
</reference>
<dbReference type="EMBL" id="GBXM01057669">
    <property type="protein sequence ID" value="JAH50908.1"/>
    <property type="molecule type" value="Transcribed_RNA"/>
</dbReference>
<dbReference type="AlphaFoldDB" id="A0A0E9TDV0"/>
<protein>
    <submittedName>
        <fullName evidence="1">Uncharacterized protein</fullName>
    </submittedName>
</protein>
<reference evidence="1" key="2">
    <citation type="journal article" date="2015" name="Fish Shellfish Immunol.">
        <title>Early steps in the European eel (Anguilla anguilla)-Vibrio vulnificus interaction in the gills: Role of the RtxA13 toxin.</title>
        <authorList>
            <person name="Callol A."/>
            <person name="Pajuelo D."/>
            <person name="Ebbesson L."/>
            <person name="Teles M."/>
            <person name="MacKenzie S."/>
            <person name="Amaro C."/>
        </authorList>
    </citation>
    <scope>NUCLEOTIDE SEQUENCE</scope>
</reference>